<keyword evidence="6" id="KW-0747">Spliceosome</keyword>
<keyword evidence="14" id="KW-1185">Reference proteome</keyword>
<dbReference type="FunFam" id="2.40.100.10:FF:000025">
    <property type="entry name" value="Peptidyl-prolyl cis-trans isomerase CYP19-2"/>
    <property type="match status" value="1"/>
</dbReference>
<gene>
    <name evidence="13" type="ORF">ACHAXA_005621</name>
</gene>
<organism evidence="13 14">
    <name type="scientific">Cyclostephanos tholiformis</name>
    <dbReference type="NCBI Taxonomy" id="382380"/>
    <lineage>
        <taxon>Eukaryota</taxon>
        <taxon>Sar</taxon>
        <taxon>Stramenopiles</taxon>
        <taxon>Ochrophyta</taxon>
        <taxon>Bacillariophyta</taxon>
        <taxon>Coscinodiscophyceae</taxon>
        <taxon>Thalassiosirophycidae</taxon>
        <taxon>Stephanodiscales</taxon>
        <taxon>Stephanodiscaceae</taxon>
        <taxon>Cyclostephanos</taxon>
    </lineage>
</organism>
<dbReference type="PRINTS" id="PR00153">
    <property type="entry name" value="CSAPPISMRASE"/>
</dbReference>
<dbReference type="Pfam" id="PF08231">
    <property type="entry name" value="SYF2"/>
    <property type="match status" value="1"/>
</dbReference>
<dbReference type="InterPro" id="IPR029000">
    <property type="entry name" value="Cyclophilin-like_dom_sf"/>
</dbReference>
<feature type="region of interest" description="Disordered" evidence="11">
    <location>
        <begin position="399"/>
        <end position="422"/>
    </location>
</feature>
<sequence>MKAYITLSHGDALIGTLRLTLRPDVVPRTVENFVHFLTATASGGVDVVGEAGYRSSTFHRIIPKFMAQGGDFVKGDGTGSTTIFEGRSSFPDENFVLSHSQRGTLSMANSGPDTNGCQFFVTFGAAAHLDGKHVVFGSVDWREDAETADVLDSLERVRTDRRNDRPLEEVRIVDCGILGERKGAGKAVWEGGGIKLVGEAKKKKLMQVYGVVDPVVAAAVDEDEIDLDDENEEMDRRENEDRDDYLTSKVAGDANEEDLDEIDIEEEIGEAVADDICHEETSESTTNVTGKLSKRAALQKRLAALRSKINQSRTLNRREVHAEATRMGTDEAIMQERRRQNKDDRDAKKKEYDTYVVGKLRATADDDLKASGTTDDKVEQKKLTSLFQPAYDSIRQMNARADKKERSKHGPDDYYNPEGQYSNYERNLNSVRHVASRRGEVPAASGTLDSFDPTLTGYKQSSISEKEGAKRLAMEMKRRAEKKANQKRKLEFDAVDVTSINERNKRFNEKISRNFDKHTAEIRQNLERGTAL</sequence>
<comment type="catalytic activity">
    <reaction evidence="1">
        <text>[protein]-peptidylproline (omega=180) = [protein]-peptidylproline (omega=0)</text>
        <dbReference type="Rhea" id="RHEA:16237"/>
        <dbReference type="Rhea" id="RHEA-COMP:10747"/>
        <dbReference type="Rhea" id="RHEA-COMP:10748"/>
        <dbReference type="ChEBI" id="CHEBI:83833"/>
        <dbReference type="ChEBI" id="CHEBI:83834"/>
        <dbReference type="EC" id="5.2.1.8"/>
    </reaction>
</comment>
<comment type="subcellular location">
    <subcellularLocation>
        <location evidence="2">Nucleus</location>
    </subcellularLocation>
</comment>
<dbReference type="Proteomes" id="UP001530377">
    <property type="component" value="Unassembled WGS sequence"/>
</dbReference>
<dbReference type="Gene3D" id="2.40.100.10">
    <property type="entry name" value="Cyclophilin-like"/>
    <property type="match status" value="1"/>
</dbReference>
<dbReference type="GO" id="GO:0008380">
    <property type="term" value="P:RNA splicing"/>
    <property type="evidence" value="ECO:0007669"/>
    <property type="project" value="UniProtKB-KW"/>
</dbReference>
<comment type="caution">
    <text evidence="13">The sequence shown here is derived from an EMBL/GenBank/DDBJ whole genome shotgun (WGS) entry which is preliminary data.</text>
</comment>
<reference evidence="13 14" key="1">
    <citation type="submission" date="2024-10" db="EMBL/GenBank/DDBJ databases">
        <title>Updated reference genomes for cyclostephanoid diatoms.</title>
        <authorList>
            <person name="Roberts W.R."/>
            <person name="Alverson A.J."/>
        </authorList>
    </citation>
    <scope>NUCLEOTIDE SEQUENCE [LARGE SCALE GENOMIC DNA]</scope>
    <source>
        <strain evidence="13 14">AJA228-03</strain>
    </source>
</reference>
<evidence type="ECO:0000256" key="5">
    <source>
        <dbReference type="ARBA" id="ARBA00022664"/>
    </source>
</evidence>
<evidence type="ECO:0000256" key="1">
    <source>
        <dbReference type="ARBA" id="ARBA00000971"/>
    </source>
</evidence>
<keyword evidence="9" id="KW-0413">Isomerase</keyword>
<keyword evidence="5" id="KW-0507">mRNA processing</keyword>
<protein>
    <recommendedName>
        <fullName evidence="4">peptidylprolyl isomerase</fullName>
        <ecNumber evidence="4">5.2.1.8</ecNumber>
    </recommendedName>
</protein>
<evidence type="ECO:0000313" key="14">
    <source>
        <dbReference type="Proteomes" id="UP001530377"/>
    </source>
</evidence>
<dbReference type="PANTHER" id="PTHR11071">
    <property type="entry name" value="PEPTIDYL-PROLYL CIS-TRANS ISOMERASE"/>
    <property type="match status" value="1"/>
</dbReference>
<feature type="compositionally biased region" description="Basic and acidic residues" evidence="11">
    <location>
        <begin position="400"/>
        <end position="412"/>
    </location>
</feature>
<dbReference type="InterPro" id="IPR013260">
    <property type="entry name" value="mRNA_splic_SYF2"/>
</dbReference>
<name>A0ABD3SGG4_9STRA</name>
<evidence type="ECO:0000256" key="11">
    <source>
        <dbReference type="SAM" id="MobiDB-lite"/>
    </source>
</evidence>
<keyword evidence="10" id="KW-0539">Nucleus</keyword>
<keyword evidence="7" id="KW-0697">Rotamase</keyword>
<evidence type="ECO:0000256" key="6">
    <source>
        <dbReference type="ARBA" id="ARBA00022728"/>
    </source>
</evidence>
<evidence type="ECO:0000256" key="4">
    <source>
        <dbReference type="ARBA" id="ARBA00013194"/>
    </source>
</evidence>
<dbReference type="GO" id="GO:0003755">
    <property type="term" value="F:peptidyl-prolyl cis-trans isomerase activity"/>
    <property type="evidence" value="ECO:0007669"/>
    <property type="project" value="UniProtKB-KW"/>
</dbReference>
<dbReference type="GO" id="GO:0005681">
    <property type="term" value="C:spliceosomal complex"/>
    <property type="evidence" value="ECO:0007669"/>
    <property type="project" value="UniProtKB-KW"/>
</dbReference>
<evidence type="ECO:0000256" key="9">
    <source>
        <dbReference type="ARBA" id="ARBA00023235"/>
    </source>
</evidence>
<evidence type="ECO:0000256" key="10">
    <source>
        <dbReference type="ARBA" id="ARBA00023242"/>
    </source>
</evidence>
<dbReference type="GO" id="GO:0006397">
    <property type="term" value="P:mRNA processing"/>
    <property type="evidence" value="ECO:0007669"/>
    <property type="project" value="UniProtKB-KW"/>
</dbReference>
<evidence type="ECO:0000256" key="7">
    <source>
        <dbReference type="ARBA" id="ARBA00023110"/>
    </source>
</evidence>
<keyword evidence="8" id="KW-0508">mRNA splicing</keyword>
<feature type="domain" description="PPIase cyclophilin-type" evidence="12">
    <location>
        <begin position="4"/>
        <end position="177"/>
    </location>
</feature>
<dbReference type="PROSITE" id="PS00170">
    <property type="entry name" value="CSA_PPIASE_1"/>
    <property type="match status" value="1"/>
</dbReference>
<evidence type="ECO:0000259" key="12">
    <source>
        <dbReference type="PROSITE" id="PS50072"/>
    </source>
</evidence>
<dbReference type="PANTHER" id="PTHR11071:SF561">
    <property type="entry name" value="PEPTIDYL-PROLYL CIS-TRANS ISOMERASE D-RELATED"/>
    <property type="match status" value="1"/>
</dbReference>
<dbReference type="Pfam" id="PF00160">
    <property type="entry name" value="Pro_isomerase"/>
    <property type="match status" value="1"/>
</dbReference>
<dbReference type="EMBL" id="JALLPB020000033">
    <property type="protein sequence ID" value="KAL3823640.1"/>
    <property type="molecule type" value="Genomic_DNA"/>
</dbReference>
<evidence type="ECO:0000313" key="13">
    <source>
        <dbReference type="EMBL" id="KAL3823640.1"/>
    </source>
</evidence>
<dbReference type="InterPro" id="IPR020892">
    <property type="entry name" value="Cyclophilin-type_PPIase_CS"/>
</dbReference>
<dbReference type="EC" id="5.2.1.8" evidence="4"/>
<dbReference type="AlphaFoldDB" id="A0ABD3SGG4"/>
<evidence type="ECO:0000256" key="2">
    <source>
        <dbReference type="ARBA" id="ARBA00004123"/>
    </source>
</evidence>
<accession>A0ABD3SGG4</accession>
<proteinExistence type="inferred from homology"/>
<feature type="region of interest" description="Disordered" evidence="11">
    <location>
        <begin position="328"/>
        <end position="350"/>
    </location>
</feature>
<dbReference type="SUPFAM" id="SSF50891">
    <property type="entry name" value="Cyclophilin-like"/>
    <property type="match status" value="1"/>
</dbReference>
<dbReference type="PROSITE" id="PS50072">
    <property type="entry name" value="CSA_PPIASE_2"/>
    <property type="match status" value="1"/>
</dbReference>
<comment type="similarity">
    <text evidence="3">Belongs to the SYF2 family.</text>
</comment>
<evidence type="ECO:0000256" key="3">
    <source>
        <dbReference type="ARBA" id="ARBA00010028"/>
    </source>
</evidence>
<evidence type="ECO:0000256" key="8">
    <source>
        <dbReference type="ARBA" id="ARBA00023187"/>
    </source>
</evidence>
<dbReference type="InterPro" id="IPR002130">
    <property type="entry name" value="Cyclophilin-type_PPIase_dom"/>
</dbReference>
<feature type="compositionally biased region" description="Basic and acidic residues" evidence="11">
    <location>
        <begin position="334"/>
        <end position="350"/>
    </location>
</feature>